<dbReference type="Gene3D" id="3.30.310.270">
    <property type="match status" value="1"/>
</dbReference>
<reference evidence="2" key="1">
    <citation type="journal article" date="2023" name="PLoS Negl. Trop. Dis.">
        <title>A genome sequence for Biomphalaria pfeifferi, the major vector snail for the human-infecting parasite Schistosoma mansoni.</title>
        <authorList>
            <person name="Bu L."/>
            <person name="Lu L."/>
            <person name="Laidemitt M.R."/>
            <person name="Zhang S.M."/>
            <person name="Mutuku M."/>
            <person name="Mkoji G."/>
            <person name="Steinauer M."/>
            <person name="Loker E.S."/>
        </authorList>
    </citation>
    <scope>NUCLEOTIDE SEQUENCE</scope>
    <source>
        <strain evidence="2">KasaAsao</strain>
    </source>
</reference>
<feature type="domain" description="BICC1 first type I KH" evidence="1">
    <location>
        <begin position="47"/>
        <end position="123"/>
    </location>
</feature>
<dbReference type="InterPro" id="IPR047549">
    <property type="entry name" value="BICC1_KH-I_rpt1"/>
</dbReference>
<feature type="non-terminal residue" evidence="2">
    <location>
        <position position="1"/>
    </location>
</feature>
<reference evidence="2" key="2">
    <citation type="submission" date="2023-04" db="EMBL/GenBank/DDBJ databases">
        <authorList>
            <person name="Bu L."/>
            <person name="Lu L."/>
            <person name="Laidemitt M.R."/>
            <person name="Zhang S.M."/>
            <person name="Mutuku M."/>
            <person name="Mkoji G."/>
            <person name="Steinauer M."/>
            <person name="Loker E.S."/>
        </authorList>
    </citation>
    <scope>NUCLEOTIDE SEQUENCE</scope>
    <source>
        <strain evidence="2">KasaAsao</strain>
        <tissue evidence="2">Whole Snail</tissue>
    </source>
</reference>
<dbReference type="InterPro" id="IPR036612">
    <property type="entry name" value="KH_dom_type_1_sf"/>
</dbReference>
<proteinExistence type="predicted"/>
<dbReference type="EMBL" id="JASAOG010000169">
    <property type="protein sequence ID" value="KAK0046168.1"/>
    <property type="molecule type" value="Genomic_DNA"/>
</dbReference>
<evidence type="ECO:0000313" key="3">
    <source>
        <dbReference type="Proteomes" id="UP001233172"/>
    </source>
</evidence>
<evidence type="ECO:0000313" key="2">
    <source>
        <dbReference type="EMBL" id="KAK0046168.1"/>
    </source>
</evidence>
<accession>A0AAD8B196</accession>
<evidence type="ECO:0000259" key="1">
    <source>
        <dbReference type="Pfam" id="PF24234"/>
    </source>
</evidence>
<dbReference type="AlphaFoldDB" id="A0AAD8B196"/>
<gene>
    <name evidence="2" type="ORF">Bpfe_024355</name>
</gene>
<dbReference type="Proteomes" id="UP001233172">
    <property type="component" value="Unassembled WGS sequence"/>
</dbReference>
<keyword evidence="3" id="KW-1185">Reference proteome</keyword>
<dbReference type="SUPFAM" id="SSF54791">
    <property type="entry name" value="Eukaryotic type KH-domain (KH-domain type I)"/>
    <property type="match status" value="1"/>
</dbReference>
<dbReference type="GO" id="GO:0003723">
    <property type="term" value="F:RNA binding"/>
    <property type="evidence" value="ECO:0007669"/>
    <property type="project" value="InterPro"/>
</dbReference>
<dbReference type="CDD" id="cd22420">
    <property type="entry name" value="KH-I_BICC1_rpt1"/>
    <property type="match status" value="1"/>
</dbReference>
<comment type="caution">
    <text evidence="2">The sequence shown here is derived from an EMBL/GenBank/DDBJ whole genome shotgun (WGS) entry which is preliminary data.</text>
</comment>
<name>A0AAD8B196_BIOPF</name>
<protein>
    <submittedName>
        <fullName evidence="2">Protein bicaudal C 1-A</fullName>
    </submittedName>
</protein>
<dbReference type="Pfam" id="PF24234">
    <property type="entry name" value="KH_BICC1_1st"/>
    <property type="match status" value="1"/>
</dbReference>
<sequence length="129" mass="14675">MAEGVSVLSIRMKETLFNGDNGMDSVETESQGSRDDIIERDPGFIEDRFRVDRKKLEQMLQLVPSNDDTDEGAEEFFQRIMEETNTEITWPSKLKIGAKSKKDPHIKVIGYPHNVSVAKTKIMTVLDTK</sequence>
<organism evidence="2 3">
    <name type="scientific">Biomphalaria pfeifferi</name>
    <name type="common">Bloodfluke planorb</name>
    <name type="synonym">Freshwater snail</name>
    <dbReference type="NCBI Taxonomy" id="112525"/>
    <lineage>
        <taxon>Eukaryota</taxon>
        <taxon>Metazoa</taxon>
        <taxon>Spiralia</taxon>
        <taxon>Lophotrochozoa</taxon>
        <taxon>Mollusca</taxon>
        <taxon>Gastropoda</taxon>
        <taxon>Heterobranchia</taxon>
        <taxon>Euthyneura</taxon>
        <taxon>Panpulmonata</taxon>
        <taxon>Hygrophila</taxon>
        <taxon>Lymnaeoidea</taxon>
        <taxon>Planorbidae</taxon>
        <taxon>Biomphalaria</taxon>
    </lineage>
</organism>